<evidence type="ECO:0000313" key="12">
    <source>
        <dbReference type="EMBL" id="RHZ22668.1"/>
    </source>
</evidence>
<name>A0A418DI96_APHAT</name>
<dbReference type="InterPro" id="IPR002076">
    <property type="entry name" value="ELO_fam"/>
</dbReference>
<sequence>MDGCGDRYDIHFNFCAAMEQLWRDYHAWATPVGDSILSFMDPSGGYKLSATASWPLADFSTALAVAVAYLAFVLVGTVVMKAGVPAINITALQFIYNPLQILICSYMCVEAGVQAYRNNYTFMPCNPYNQTNPVMGNVLWLFYASKSLDFMDTVFIILGKKWKQLSLLHVYHHFTVWVVYWLVFRVMYDGEIYMTILLNGAIHTIMYMYYFVSAHTKTIWWKQYLTVLQLTQFLTMNVQGFLVLYKSCPTVPLNVSIAYMAYVQSLFWLFVYFFITSYCVQARNKRPASLPDVSKKQA</sequence>
<dbReference type="GO" id="GO:0019367">
    <property type="term" value="P:fatty acid elongation, saturated fatty acid"/>
    <property type="evidence" value="ECO:0007669"/>
    <property type="project" value="TreeGrafter"/>
</dbReference>
<keyword evidence="5 10" id="KW-0276">Fatty acid metabolism</keyword>
<organism evidence="11 14">
    <name type="scientific">Aphanomyces astaci</name>
    <name type="common">Crayfish plague agent</name>
    <dbReference type="NCBI Taxonomy" id="112090"/>
    <lineage>
        <taxon>Eukaryota</taxon>
        <taxon>Sar</taxon>
        <taxon>Stramenopiles</taxon>
        <taxon>Oomycota</taxon>
        <taxon>Saprolegniomycetes</taxon>
        <taxon>Saprolegniales</taxon>
        <taxon>Verrucalvaceae</taxon>
        <taxon>Aphanomyces</taxon>
    </lineage>
</organism>
<evidence type="ECO:0000256" key="3">
    <source>
        <dbReference type="ARBA" id="ARBA00022679"/>
    </source>
</evidence>
<dbReference type="Proteomes" id="UP000285712">
    <property type="component" value="Unassembled WGS sequence"/>
</dbReference>
<evidence type="ECO:0000256" key="2">
    <source>
        <dbReference type="ARBA" id="ARBA00022516"/>
    </source>
</evidence>
<dbReference type="GO" id="GO:0042761">
    <property type="term" value="P:very long-chain fatty acid biosynthetic process"/>
    <property type="evidence" value="ECO:0007669"/>
    <property type="project" value="TreeGrafter"/>
</dbReference>
<protein>
    <recommendedName>
        <fullName evidence="10">Elongation of fatty acids protein</fullName>
        <ecNumber evidence="10">2.3.1.-</ecNumber>
    </recommendedName>
</protein>
<accession>A0A418DI96</accession>
<evidence type="ECO:0000256" key="1">
    <source>
        <dbReference type="ARBA" id="ARBA00004141"/>
    </source>
</evidence>
<evidence type="ECO:0000256" key="7">
    <source>
        <dbReference type="ARBA" id="ARBA00023098"/>
    </source>
</evidence>
<dbReference type="GO" id="GO:0034626">
    <property type="term" value="P:fatty acid elongation, polyunsaturated fatty acid"/>
    <property type="evidence" value="ECO:0007669"/>
    <property type="project" value="TreeGrafter"/>
</dbReference>
<feature type="transmembrane region" description="Helical" evidence="10">
    <location>
        <begin position="257"/>
        <end position="280"/>
    </location>
</feature>
<keyword evidence="4 10" id="KW-0812">Transmembrane</keyword>
<evidence type="ECO:0000256" key="6">
    <source>
        <dbReference type="ARBA" id="ARBA00022989"/>
    </source>
</evidence>
<dbReference type="PANTHER" id="PTHR11157">
    <property type="entry name" value="FATTY ACID ACYL TRANSFERASE-RELATED"/>
    <property type="match status" value="1"/>
</dbReference>
<feature type="transmembrane region" description="Helical" evidence="10">
    <location>
        <begin position="94"/>
        <end position="117"/>
    </location>
</feature>
<dbReference type="EMBL" id="QUTG01002699">
    <property type="protein sequence ID" value="RHY95095.1"/>
    <property type="molecule type" value="Genomic_DNA"/>
</dbReference>
<evidence type="ECO:0000256" key="9">
    <source>
        <dbReference type="ARBA" id="ARBA00023160"/>
    </source>
</evidence>
<dbReference type="PANTHER" id="PTHR11157:SF140">
    <property type="entry name" value="ELONGATION OF FATTY ACIDS PROTEIN"/>
    <property type="match status" value="1"/>
</dbReference>
<feature type="transmembrane region" description="Helical" evidence="10">
    <location>
        <begin position="170"/>
        <end position="188"/>
    </location>
</feature>
<comment type="catalytic activity">
    <reaction evidence="10">
        <text>an acyl-CoA + malonyl-CoA + H(+) = a 3-oxoacyl-CoA + CO2 + CoA</text>
        <dbReference type="Rhea" id="RHEA:50252"/>
        <dbReference type="ChEBI" id="CHEBI:15378"/>
        <dbReference type="ChEBI" id="CHEBI:16526"/>
        <dbReference type="ChEBI" id="CHEBI:57287"/>
        <dbReference type="ChEBI" id="CHEBI:57384"/>
        <dbReference type="ChEBI" id="CHEBI:58342"/>
        <dbReference type="ChEBI" id="CHEBI:90726"/>
    </reaction>
    <physiologicalReaction direction="left-to-right" evidence="10">
        <dbReference type="Rhea" id="RHEA:50253"/>
    </physiologicalReaction>
</comment>
<evidence type="ECO:0000313" key="11">
    <source>
        <dbReference type="EMBL" id="RHY95095.1"/>
    </source>
</evidence>
<feature type="transmembrane region" description="Helical" evidence="10">
    <location>
        <begin position="62"/>
        <end position="82"/>
    </location>
</feature>
<feature type="transmembrane region" description="Helical" evidence="10">
    <location>
        <begin position="224"/>
        <end position="245"/>
    </location>
</feature>
<feature type="transmembrane region" description="Helical" evidence="10">
    <location>
        <begin position="194"/>
        <end position="212"/>
    </location>
</feature>
<dbReference type="AlphaFoldDB" id="A0A418DI96"/>
<proteinExistence type="inferred from homology"/>
<dbReference type="GO" id="GO:0034625">
    <property type="term" value="P:fatty acid elongation, monounsaturated fatty acid"/>
    <property type="evidence" value="ECO:0007669"/>
    <property type="project" value="TreeGrafter"/>
</dbReference>
<gene>
    <name evidence="11" type="ORF">DYB35_001972</name>
    <name evidence="12" type="ORF">DYB37_002120</name>
</gene>
<comment type="subcellular location">
    <subcellularLocation>
        <location evidence="1">Membrane</location>
        <topology evidence="1">Multi-pass membrane protein</topology>
    </subcellularLocation>
</comment>
<keyword evidence="8 10" id="KW-0472">Membrane</keyword>
<dbReference type="GO" id="GO:0009922">
    <property type="term" value="F:fatty acid elongase activity"/>
    <property type="evidence" value="ECO:0007669"/>
    <property type="project" value="InterPro"/>
</dbReference>
<evidence type="ECO:0000256" key="4">
    <source>
        <dbReference type="ARBA" id="ARBA00022692"/>
    </source>
</evidence>
<evidence type="ECO:0000256" key="5">
    <source>
        <dbReference type="ARBA" id="ARBA00022832"/>
    </source>
</evidence>
<keyword evidence="2 10" id="KW-0444">Lipid biosynthesis</keyword>
<evidence type="ECO:0000313" key="13">
    <source>
        <dbReference type="Proteomes" id="UP000285430"/>
    </source>
</evidence>
<dbReference type="GO" id="GO:0030148">
    <property type="term" value="P:sphingolipid biosynthetic process"/>
    <property type="evidence" value="ECO:0007669"/>
    <property type="project" value="TreeGrafter"/>
</dbReference>
<comment type="similarity">
    <text evidence="10">Belongs to the ELO family.</text>
</comment>
<keyword evidence="3 10" id="KW-0808">Transferase</keyword>
<dbReference type="Proteomes" id="UP000285430">
    <property type="component" value="Unassembled WGS sequence"/>
</dbReference>
<keyword evidence="9 10" id="KW-0275">Fatty acid biosynthesis</keyword>
<evidence type="ECO:0000313" key="14">
    <source>
        <dbReference type="Proteomes" id="UP000285712"/>
    </source>
</evidence>
<keyword evidence="6 10" id="KW-1133">Transmembrane helix</keyword>
<dbReference type="VEuPathDB" id="FungiDB:H257_10394"/>
<comment type="caution">
    <text evidence="11">The sequence shown here is derived from an EMBL/GenBank/DDBJ whole genome shotgun (WGS) entry which is preliminary data.</text>
</comment>
<keyword evidence="7 10" id="KW-0443">Lipid metabolism</keyword>
<dbReference type="EC" id="2.3.1.-" evidence="10"/>
<reference evidence="13 14" key="1">
    <citation type="submission" date="2018-08" db="EMBL/GenBank/DDBJ databases">
        <title>Aphanomyces genome sequencing and annotation.</title>
        <authorList>
            <person name="Minardi D."/>
            <person name="Oidtmann B."/>
            <person name="Van Der Giezen M."/>
            <person name="Studholme D.J."/>
        </authorList>
    </citation>
    <scope>NUCLEOTIDE SEQUENCE [LARGE SCALE GENOMIC DNA]</scope>
    <source>
        <strain evidence="12 13">Da</strain>
        <strain evidence="11 14">Sv</strain>
    </source>
</reference>
<evidence type="ECO:0000256" key="10">
    <source>
        <dbReference type="RuleBase" id="RU361115"/>
    </source>
</evidence>
<dbReference type="GO" id="GO:0005789">
    <property type="term" value="C:endoplasmic reticulum membrane"/>
    <property type="evidence" value="ECO:0007669"/>
    <property type="project" value="TreeGrafter"/>
</dbReference>
<feature type="transmembrane region" description="Helical" evidence="10">
    <location>
        <begin position="137"/>
        <end position="158"/>
    </location>
</feature>
<dbReference type="Pfam" id="PF01151">
    <property type="entry name" value="ELO"/>
    <property type="match status" value="1"/>
</dbReference>
<evidence type="ECO:0000256" key="8">
    <source>
        <dbReference type="ARBA" id="ARBA00023136"/>
    </source>
</evidence>
<dbReference type="EMBL" id="QUTH01002968">
    <property type="protein sequence ID" value="RHZ22668.1"/>
    <property type="molecule type" value="Genomic_DNA"/>
</dbReference>